<dbReference type="Ensembl" id="ENSAMXT00005015533.1">
    <property type="protein sequence ID" value="ENSAMXP00005014031.1"/>
    <property type="gene ID" value="ENSAMXG00005007317.1"/>
</dbReference>
<evidence type="ECO:0000256" key="5">
    <source>
        <dbReference type="ARBA" id="ARBA00023242"/>
    </source>
</evidence>
<dbReference type="GO" id="GO:0030692">
    <property type="term" value="C:Noc4p-Nop14p complex"/>
    <property type="evidence" value="ECO:0007669"/>
    <property type="project" value="TreeGrafter"/>
</dbReference>
<evidence type="ECO:0000256" key="4">
    <source>
        <dbReference type="ARBA" id="ARBA00022552"/>
    </source>
</evidence>
<proteinExistence type="inferred from homology"/>
<evidence type="ECO:0000313" key="8">
    <source>
        <dbReference type="Ensembl" id="ENSAMXP00005014031.1"/>
    </source>
</evidence>
<evidence type="ECO:0000256" key="7">
    <source>
        <dbReference type="SAM" id="MobiDB-lite"/>
    </source>
</evidence>
<keyword evidence="4" id="KW-0698">rRNA processing</keyword>
<protein>
    <submittedName>
        <fullName evidence="8">NOP14 nucleolar protein homolog (yeast)</fullName>
    </submittedName>
</protein>
<accession>A0A8B9HL29</accession>
<comment type="subcellular location">
    <subcellularLocation>
        <location evidence="1">Nucleus</location>
        <location evidence="1">Nucleolus</location>
    </subcellularLocation>
</comment>
<dbReference type="InterPro" id="IPR007276">
    <property type="entry name" value="Nop14"/>
</dbReference>
<dbReference type="GO" id="GO:0032040">
    <property type="term" value="C:small-subunit processome"/>
    <property type="evidence" value="ECO:0007669"/>
    <property type="project" value="InterPro"/>
</dbReference>
<evidence type="ECO:0000256" key="3">
    <source>
        <dbReference type="ARBA" id="ARBA00022517"/>
    </source>
</evidence>
<evidence type="ECO:0000256" key="6">
    <source>
        <dbReference type="ARBA" id="ARBA00024695"/>
    </source>
</evidence>
<dbReference type="Pfam" id="PF04147">
    <property type="entry name" value="Nop14"/>
    <property type="match status" value="2"/>
</dbReference>
<comment type="function">
    <text evidence="6">Involved in nucleolar processing of pre-18S ribosomal RNA. Has a role in the nuclear export of 40S pre-ribosomal subunit to the cytoplasm.</text>
</comment>
<evidence type="ECO:0000256" key="2">
    <source>
        <dbReference type="ARBA" id="ARBA00007466"/>
    </source>
</evidence>
<comment type="similarity">
    <text evidence="2">Belongs to the NOP14 family.</text>
</comment>
<dbReference type="AlphaFoldDB" id="A0A8B9HL29"/>
<feature type="region of interest" description="Disordered" evidence="7">
    <location>
        <begin position="1"/>
        <end position="20"/>
    </location>
</feature>
<evidence type="ECO:0000313" key="9">
    <source>
        <dbReference type="Proteomes" id="UP000694621"/>
    </source>
</evidence>
<dbReference type="GO" id="GO:0030490">
    <property type="term" value="P:maturation of SSU-rRNA"/>
    <property type="evidence" value="ECO:0007669"/>
    <property type="project" value="TreeGrafter"/>
</dbReference>
<dbReference type="Proteomes" id="UP000694621">
    <property type="component" value="Unplaced"/>
</dbReference>
<dbReference type="PANTHER" id="PTHR23183:SF0">
    <property type="entry name" value="NUCLEOLAR PROTEIN 14"/>
    <property type="match status" value="1"/>
</dbReference>
<name>A0A8B9HL29_ASTMX</name>
<evidence type="ECO:0000256" key="1">
    <source>
        <dbReference type="ARBA" id="ARBA00004604"/>
    </source>
</evidence>
<dbReference type="PANTHER" id="PTHR23183">
    <property type="entry name" value="NOP14"/>
    <property type="match status" value="1"/>
</dbReference>
<organism evidence="8 9">
    <name type="scientific">Astyanax mexicanus</name>
    <name type="common">Blind cave fish</name>
    <name type="synonym">Astyanax fasciatus mexicanus</name>
    <dbReference type="NCBI Taxonomy" id="7994"/>
    <lineage>
        <taxon>Eukaryota</taxon>
        <taxon>Metazoa</taxon>
        <taxon>Chordata</taxon>
        <taxon>Craniata</taxon>
        <taxon>Vertebrata</taxon>
        <taxon>Euteleostomi</taxon>
        <taxon>Actinopterygii</taxon>
        <taxon>Neopterygii</taxon>
        <taxon>Teleostei</taxon>
        <taxon>Ostariophysi</taxon>
        <taxon>Characiformes</taxon>
        <taxon>Characoidei</taxon>
        <taxon>Acestrorhamphidae</taxon>
        <taxon>Acestrorhamphinae</taxon>
        <taxon>Astyanax</taxon>
    </lineage>
</organism>
<keyword evidence="3" id="KW-0690">Ribosome biogenesis</keyword>
<keyword evidence="5" id="KW-0539">Nucleus</keyword>
<reference evidence="8" key="1">
    <citation type="submission" date="2025-08" db="UniProtKB">
        <authorList>
            <consortium name="Ensembl"/>
        </authorList>
    </citation>
    <scope>IDENTIFICATION</scope>
</reference>
<sequence>MGKPPKKRSLADKVRKTKTSTQIKNNPFEVKINRKKFDVLGQKSKHDVGLPGVSRSKAINKRKNTLLKEFRLKNKANKFVDRRFGEYDTKMAPEDKILKRFTMERQRSQTKKDLYNLNEEEELTHYGQSLAEMEKMTDMVDSDSDSEEKGLLSGECSVAVFLVILNTSVFLGINSLGKLSLFASYKIYNGMVHTYPGVRIAKSKSRPESRLESVERAENCCSQTLSNGDISVSRRAKLIGTNPKRLAAVIATKGVNKKYPLGAALLNSLSLFFSLSLRQVYSLCQLFPASACKVMQTLLSDGGHSMEEAVEVKGRAAFPGLDMLIYLKIAALLFPTSDFRHPVTTPAFLYISQALTKCPVSSLESVSAGLVLCCLAVEFVSLSKRFIPELINFLLGLLHLAVPADTCKDYCVVSPFRQQGKASKLLLLCDTESSSSWSRKPIPLTSVHRVTASTDLQRDHHRLSVLDACLDLVKRCATLYRDLPSYDQIFQPIRTLLTNHLPVQSYPPALQELQREILEAIPETPSQHSPLVFDKKKPIALKMLQPKIVEVLDYGKKRGNTKEEKERERLKHKYKKEFKGALRELRKDTRFLAQAKLSDIMSRDAERKRKVKELYGSLATQEGEWKALKRKKRK</sequence>